<reference evidence="1 2" key="2">
    <citation type="journal article" date="2017" name="Front. Plant Sci.">
        <title>Gene Classification and Mining of Molecular Markers Useful in Red Clover (Trifolium pratense) Breeding.</title>
        <authorList>
            <person name="Istvanek J."/>
            <person name="Dluhosova J."/>
            <person name="Dluhos P."/>
            <person name="Patkova L."/>
            <person name="Nedelnik J."/>
            <person name="Repkova J."/>
        </authorList>
    </citation>
    <scope>NUCLEOTIDE SEQUENCE [LARGE SCALE GENOMIC DNA]</scope>
    <source>
        <strain evidence="2">cv. Tatra</strain>
        <tissue evidence="1">Young leaves</tissue>
    </source>
</reference>
<gene>
    <name evidence="1" type="ORF">L195_g025224</name>
</gene>
<protein>
    <submittedName>
        <fullName evidence="1">Uncharacterized protein</fullName>
    </submittedName>
</protein>
<evidence type="ECO:0000313" key="1">
    <source>
        <dbReference type="EMBL" id="PNY01921.1"/>
    </source>
</evidence>
<name>A0A2K3NFV8_TRIPR</name>
<dbReference type="AlphaFoldDB" id="A0A2K3NFV8"/>
<comment type="caution">
    <text evidence="1">The sequence shown here is derived from an EMBL/GenBank/DDBJ whole genome shotgun (WGS) entry which is preliminary data.</text>
</comment>
<reference evidence="1 2" key="1">
    <citation type="journal article" date="2014" name="Am. J. Bot.">
        <title>Genome assembly and annotation for red clover (Trifolium pratense; Fabaceae).</title>
        <authorList>
            <person name="Istvanek J."/>
            <person name="Jaros M."/>
            <person name="Krenek A."/>
            <person name="Repkova J."/>
        </authorList>
    </citation>
    <scope>NUCLEOTIDE SEQUENCE [LARGE SCALE GENOMIC DNA]</scope>
    <source>
        <strain evidence="2">cv. Tatra</strain>
        <tissue evidence="1">Young leaves</tissue>
    </source>
</reference>
<proteinExistence type="predicted"/>
<organism evidence="1 2">
    <name type="scientific">Trifolium pratense</name>
    <name type="common">Red clover</name>
    <dbReference type="NCBI Taxonomy" id="57577"/>
    <lineage>
        <taxon>Eukaryota</taxon>
        <taxon>Viridiplantae</taxon>
        <taxon>Streptophyta</taxon>
        <taxon>Embryophyta</taxon>
        <taxon>Tracheophyta</taxon>
        <taxon>Spermatophyta</taxon>
        <taxon>Magnoliopsida</taxon>
        <taxon>eudicotyledons</taxon>
        <taxon>Gunneridae</taxon>
        <taxon>Pentapetalae</taxon>
        <taxon>rosids</taxon>
        <taxon>fabids</taxon>
        <taxon>Fabales</taxon>
        <taxon>Fabaceae</taxon>
        <taxon>Papilionoideae</taxon>
        <taxon>50 kb inversion clade</taxon>
        <taxon>NPAAA clade</taxon>
        <taxon>Hologalegina</taxon>
        <taxon>IRL clade</taxon>
        <taxon>Trifolieae</taxon>
        <taxon>Trifolium</taxon>
    </lineage>
</organism>
<dbReference type="EMBL" id="ASHM01020696">
    <property type="protein sequence ID" value="PNY01921.1"/>
    <property type="molecule type" value="Genomic_DNA"/>
</dbReference>
<sequence>MDELHGVIAAVVYNPPINIKWFAGVFLFAGVYSDPTFADGFEGARDGSGSVVVVTVLSWDDGGCVRSVKGWCGGGCDGSELEVLRGCGCGGLK</sequence>
<dbReference type="Proteomes" id="UP000236291">
    <property type="component" value="Unassembled WGS sequence"/>
</dbReference>
<evidence type="ECO:0000313" key="2">
    <source>
        <dbReference type="Proteomes" id="UP000236291"/>
    </source>
</evidence>
<accession>A0A2K3NFV8</accession>